<comment type="caution">
    <text evidence="8">The sequence shown here is derived from an EMBL/GenBank/DDBJ whole genome shotgun (WGS) entry which is preliminary data.</text>
</comment>
<evidence type="ECO:0000256" key="7">
    <source>
        <dbReference type="RuleBase" id="RU003322"/>
    </source>
</evidence>
<keyword evidence="5" id="KW-0346">Stress response</keyword>
<evidence type="ECO:0000256" key="2">
    <source>
        <dbReference type="ARBA" id="ARBA00022553"/>
    </source>
</evidence>
<keyword evidence="3 7" id="KW-0547">Nucleotide-binding</keyword>
<dbReference type="PROSITE" id="PS00297">
    <property type="entry name" value="HSP70_1"/>
    <property type="match status" value="1"/>
</dbReference>
<evidence type="ECO:0000256" key="6">
    <source>
        <dbReference type="ARBA" id="ARBA00023186"/>
    </source>
</evidence>
<keyword evidence="9" id="KW-1185">Reference proteome</keyword>
<dbReference type="Gene3D" id="2.60.34.10">
    <property type="entry name" value="Substrate Binding Domain Of DNAk, Chain A, domain 1"/>
    <property type="match status" value="1"/>
</dbReference>
<proteinExistence type="inferred from homology"/>
<name>A0ABP6BWJ2_9ACTN</name>
<evidence type="ECO:0000313" key="9">
    <source>
        <dbReference type="Proteomes" id="UP001501509"/>
    </source>
</evidence>
<dbReference type="Pfam" id="PF00012">
    <property type="entry name" value="HSP70"/>
    <property type="match status" value="2"/>
</dbReference>
<evidence type="ECO:0000313" key="8">
    <source>
        <dbReference type="EMBL" id="GAA2589632.1"/>
    </source>
</evidence>
<keyword evidence="6" id="KW-0143">Chaperone</keyword>
<organism evidence="8 9">
    <name type="scientific">Actinomadura fulvescens</name>
    <dbReference type="NCBI Taxonomy" id="46160"/>
    <lineage>
        <taxon>Bacteria</taxon>
        <taxon>Bacillati</taxon>
        <taxon>Actinomycetota</taxon>
        <taxon>Actinomycetes</taxon>
        <taxon>Streptosporangiales</taxon>
        <taxon>Thermomonosporaceae</taxon>
        <taxon>Actinomadura</taxon>
    </lineage>
</organism>
<dbReference type="CDD" id="cd24029">
    <property type="entry name" value="ASKHA_NBD_HSP70_DnaK_HscA_HscC"/>
    <property type="match status" value="1"/>
</dbReference>
<accession>A0ABP6BWJ2</accession>
<dbReference type="InterPro" id="IPR043129">
    <property type="entry name" value="ATPase_NBD"/>
</dbReference>
<dbReference type="SUPFAM" id="SSF100920">
    <property type="entry name" value="Heat shock protein 70kD (HSP70), peptide-binding domain"/>
    <property type="match status" value="1"/>
</dbReference>
<evidence type="ECO:0000256" key="5">
    <source>
        <dbReference type="ARBA" id="ARBA00023016"/>
    </source>
</evidence>
<keyword evidence="2" id="KW-0597">Phosphoprotein</keyword>
<sequence length="540" mass="58377">MSTTPPVSIGERDMAVYGIDLGTTYSCIASIDDVGRPAVLRNLEGTDTTPSVVYFESGDNVVVGATAKDTAVLAPDDVVSLIKRDMGRDVTRQIHGFDYTPEELSAFILLKLATDARTTTGEEARDVVVTVPAYFGAAERDATRKAGRIAGLNVIDIVSEPIAAAITYGVLNPEQDRTILVYDLGGGTFDTTVIALRSGHIEVICTDGDHELGGADWDSRLVEYLAERFRAEHPEAGDPLDDKQTEQQLRRDAEDAKKALTTRTSHTVRVMHDGRVAAIEITREKLEELTKDLLDRTIEITGRTLATAAEKGVDDYDDLVLVGGSTKMPVVAARLETELGLAPRLQDPDLAVAKGAALYAFEETYRRLLAAGEQDRAEEMAGRAGLSAEQQRQIAGRQIKTVASHAFGIVVVDRETSAENVAHLVHANDELPAAKTEDFFTVYDDQTSADIRVMEQAGSVESPELIDNTEIATGAVRIPAGKKAGWPIEVTFSLDSSGLLHVTAVEKETGERLELKVDVGGMSEEEVEKSRTALSRVRVS</sequence>
<dbReference type="PROSITE" id="PS00329">
    <property type="entry name" value="HSP70_2"/>
    <property type="match status" value="1"/>
</dbReference>
<dbReference type="EMBL" id="BAAATD010000002">
    <property type="protein sequence ID" value="GAA2589632.1"/>
    <property type="molecule type" value="Genomic_DNA"/>
</dbReference>
<dbReference type="InterPro" id="IPR018181">
    <property type="entry name" value="Heat_shock_70_CS"/>
</dbReference>
<evidence type="ECO:0000256" key="4">
    <source>
        <dbReference type="ARBA" id="ARBA00022840"/>
    </source>
</evidence>
<reference evidence="9" key="1">
    <citation type="journal article" date="2019" name="Int. J. Syst. Evol. Microbiol.">
        <title>The Global Catalogue of Microorganisms (GCM) 10K type strain sequencing project: providing services to taxonomists for standard genome sequencing and annotation.</title>
        <authorList>
            <consortium name="The Broad Institute Genomics Platform"/>
            <consortium name="The Broad Institute Genome Sequencing Center for Infectious Disease"/>
            <person name="Wu L."/>
            <person name="Ma J."/>
        </authorList>
    </citation>
    <scope>NUCLEOTIDE SEQUENCE [LARGE SCALE GENOMIC DNA]</scope>
    <source>
        <strain evidence="9">JCM 6833</strain>
    </source>
</reference>
<dbReference type="PRINTS" id="PR00301">
    <property type="entry name" value="HEATSHOCK70"/>
</dbReference>
<dbReference type="PANTHER" id="PTHR19375">
    <property type="entry name" value="HEAT SHOCK PROTEIN 70KDA"/>
    <property type="match status" value="1"/>
</dbReference>
<dbReference type="SUPFAM" id="SSF53067">
    <property type="entry name" value="Actin-like ATPase domain"/>
    <property type="match status" value="2"/>
</dbReference>
<dbReference type="InterPro" id="IPR013126">
    <property type="entry name" value="Hsp_70_fam"/>
</dbReference>
<evidence type="ECO:0000256" key="3">
    <source>
        <dbReference type="ARBA" id="ARBA00022741"/>
    </source>
</evidence>
<protein>
    <submittedName>
        <fullName evidence="8">Hsp70 family protein</fullName>
    </submittedName>
</protein>
<gene>
    <name evidence="8" type="ORF">GCM10010411_23150</name>
</gene>
<dbReference type="Proteomes" id="UP001501509">
    <property type="component" value="Unassembled WGS sequence"/>
</dbReference>
<evidence type="ECO:0000256" key="1">
    <source>
        <dbReference type="ARBA" id="ARBA00007381"/>
    </source>
</evidence>
<comment type="similarity">
    <text evidence="1 7">Belongs to the heat shock protein 70 family.</text>
</comment>
<dbReference type="Gene3D" id="3.90.640.10">
    <property type="entry name" value="Actin, Chain A, domain 4"/>
    <property type="match status" value="1"/>
</dbReference>
<dbReference type="Gene3D" id="3.30.420.40">
    <property type="match status" value="2"/>
</dbReference>
<dbReference type="InterPro" id="IPR029047">
    <property type="entry name" value="HSP70_peptide-bd_sf"/>
</dbReference>
<keyword evidence="4 7" id="KW-0067">ATP-binding</keyword>
<dbReference type="PROSITE" id="PS01036">
    <property type="entry name" value="HSP70_3"/>
    <property type="match status" value="1"/>
</dbReference>